<dbReference type="GO" id="GO:0005829">
    <property type="term" value="C:cytosol"/>
    <property type="evidence" value="ECO:0007669"/>
    <property type="project" value="UniProtKB-SubCell"/>
</dbReference>
<organism evidence="11 12">
    <name type="scientific">Sugiyamaella lignohabitans</name>
    <dbReference type="NCBI Taxonomy" id="796027"/>
    <lineage>
        <taxon>Eukaryota</taxon>
        <taxon>Fungi</taxon>
        <taxon>Dikarya</taxon>
        <taxon>Ascomycota</taxon>
        <taxon>Saccharomycotina</taxon>
        <taxon>Dipodascomycetes</taxon>
        <taxon>Dipodascales</taxon>
        <taxon>Trichomonascaceae</taxon>
        <taxon>Sugiyamaella</taxon>
    </lineage>
</organism>
<evidence type="ECO:0000256" key="4">
    <source>
        <dbReference type="ARBA" id="ARBA00004601"/>
    </source>
</evidence>
<evidence type="ECO:0000256" key="3">
    <source>
        <dbReference type="ARBA" id="ARBA00004514"/>
    </source>
</evidence>
<keyword evidence="7" id="KW-0333">Golgi apparatus</keyword>
<evidence type="ECO:0000256" key="7">
    <source>
        <dbReference type="ARBA" id="ARBA00023034"/>
    </source>
</evidence>
<comment type="similarity">
    <text evidence="5">Belongs to the SCOC family.</text>
</comment>
<accession>A0A167C2C6</accession>
<name>A0A167C2C6_9ASCO</name>
<feature type="region of interest" description="Disordered" evidence="10">
    <location>
        <begin position="108"/>
        <end position="160"/>
    </location>
</feature>
<evidence type="ECO:0000256" key="9">
    <source>
        <dbReference type="ARBA" id="ARBA00023136"/>
    </source>
</evidence>
<dbReference type="Proteomes" id="UP000189580">
    <property type="component" value="Chromosome c"/>
</dbReference>
<dbReference type="GO" id="GO:0005802">
    <property type="term" value="C:trans-Golgi network"/>
    <property type="evidence" value="ECO:0007669"/>
    <property type="project" value="TreeGrafter"/>
</dbReference>
<dbReference type="Gene3D" id="1.20.5.170">
    <property type="match status" value="1"/>
</dbReference>
<dbReference type="Pfam" id="PF10224">
    <property type="entry name" value="DUF2205"/>
    <property type="match status" value="1"/>
</dbReference>
<keyword evidence="12" id="KW-1185">Reference proteome</keyword>
<evidence type="ECO:0000313" key="12">
    <source>
        <dbReference type="Proteomes" id="UP000189580"/>
    </source>
</evidence>
<dbReference type="KEGG" id="slb:AWJ20_3933"/>
<dbReference type="GeneID" id="30036009"/>
<dbReference type="EMBL" id="CP014500">
    <property type="protein sequence ID" value="ANB11134.1"/>
    <property type="molecule type" value="Genomic_DNA"/>
</dbReference>
<keyword evidence="6" id="KW-0963">Cytoplasm</keyword>
<comment type="function">
    <text evidence="1">Positive regulator of amino acid starvation-induced autophagy.</text>
</comment>
<dbReference type="RefSeq" id="XP_018733611.1">
    <property type="nucleotide sequence ID" value="XM_018880974.1"/>
</dbReference>
<evidence type="ECO:0000256" key="5">
    <source>
        <dbReference type="ARBA" id="ARBA00010880"/>
    </source>
</evidence>
<feature type="compositionally biased region" description="Polar residues" evidence="10">
    <location>
        <begin position="121"/>
        <end position="131"/>
    </location>
</feature>
<gene>
    <name evidence="11" type="ORF">AWJ20_3933</name>
</gene>
<feature type="compositionally biased region" description="Low complexity" evidence="10">
    <location>
        <begin position="69"/>
        <end position="78"/>
    </location>
</feature>
<keyword evidence="8" id="KW-0175">Coiled coil</keyword>
<keyword evidence="9" id="KW-0472">Membrane</keyword>
<evidence type="ECO:0000256" key="2">
    <source>
        <dbReference type="ARBA" id="ARBA00004255"/>
    </source>
</evidence>
<reference evidence="11 12" key="1">
    <citation type="submission" date="2016-02" db="EMBL/GenBank/DDBJ databases">
        <title>Complete genome sequence and transcriptome regulation of the pentose utilising yeast Sugiyamaella lignohabitans.</title>
        <authorList>
            <person name="Bellasio M."/>
            <person name="Peymann A."/>
            <person name="Valli M."/>
            <person name="Sipitzky M."/>
            <person name="Graf A."/>
            <person name="Sauer M."/>
            <person name="Marx H."/>
            <person name="Mattanovich D."/>
        </authorList>
    </citation>
    <scope>NUCLEOTIDE SEQUENCE [LARGE SCALE GENOMIC DNA]</scope>
    <source>
        <strain evidence="11 12">CBS 10342</strain>
    </source>
</reference>
<dbReference type="GO" id="GO:0000139">
    <property type="term" value="C:Golgi membrane"/>
    <property type="evidence" value="ECO:0007669"/>
    <property type="project" value="UniProtKB-SubCell"/>
</dbReference>
<evidence type="ECO:0000313" key="11">
    <source>
        <dbReference type="EMBL" id="ANB11134.1"/>
    </source>
</evidence>
<protein>
    <submittedName>
        <fullName evidence="11">Uncharacterized protein</fullName>
    </submittedName>
</protein>
<dbReference type="InterPro" id="IPR019357">
    <property type="entry name" value="SCOC"/>
</dbReference>
<dbReference type="AlphaFoldDB" id="A0A167C2C6"/>
<dbReference type="OrthoDB" id="2163284at2759"/>
<feature type="region of interest" description="Disordered" evidence="10">
    <location>
        <begin position="24"/>
        <end position="83"/>
    </location>
</feature>
<sequence>MGSPSFIHKPFPISQITPSTIVLGSSGFKNTTASAEDTSVGTEGSIRTTSSDITEGSQDSLSDRNTDISSLSSTESASGTHADSKTNDFLATAVQTNIAINMASSATIRSNSQESDHNESASENNNDGNIRSTANSTTHSAANSSPASPLPSSPTIMNTILGPATQKTSSTITIPFSDTQIEASSVLVTSSDPPERCTSPRRDNVAIEKIGREKVQVLRKEAQLIQESLTDILERIIKVKEDYDRLSNENRFLQDYIGNLMSTSNILNKAGHA</sequence>
<evidence type="ECO:0000256" key="10">
    <source>
        <dbReference type="SAM" id="MobiDB-lite"/>
    </source>
</evidence>
<dbReference type="PANTHER" id="PTHR21614:SF0">
    <property type="entry name" value="GEO08385P1"/>
    <property type="match status" value="1"/>
</dbReference>
<proteinExistence type="inferred from homology"/>
<feature type="compositionally biased region" description="Low complexity" evidence="10">
    <location>
        <begin position="132"/>
        <end position="147"/>
    </location>
</feature>
<evidence type="ECO:0000256" key="8">
    <source>
        <dbReference type="ARBA" id="ARBA00023054"/>
    </source>
</evidence>
<dbReference type="PANTHER" id="PTHR21614">
    <property type="entry name" value="SHORT COILED COIL PROTEIN"/>
    <property type="match status" value="1"/>
</dbReference>
<comment type="subcellular location">
    <subcellularLocation>
        <location evidence="3">Cytoplasm</location>
        <location evidence="3">Cytosol</location>
    </subcellularLocation>
    <subcellularLocation>
        <location evidence="2">Golgi apparatus membrane</location>
        <topology evidence="2">Peripheral membrane protein</topology>
        <orientation evidence="2">Cytoplasmic side</orientation>
    </subcellularLocation>
    <subcellularLocation>
        <location evidence="4">Golgi apparatus</location>
        <location evidence="4">trans-Golgi network</location>
    </subcellularLocation>
</comment>
<evidence type="ECO:0000256" key="1">
    <source>
        <dbReference type="ARBA" id="ARBA00002743"/>
    </source>
</evidence>
<feature type="compositionally biased region" description="Polar residues" evidence="10">
    <location>
        <begin position="24"/>
        <end position="60"/>
    </location>
</feature>
<evidence type="ECO:0000256" key="6">
    <source>
        <dbReference type="ARBA" id="ARBA00022490"/>
    </source>
</evidence>